<reference evidence="9 10" key="1">
    <citation type="submission" date="2021-06" db="EMBL/GenBank/DDBJ databases">
        <title>Nitratireductor porphyridii sp. nov., isolated from a small marine red alga, Porphyridium purpureum in South Korea.</title>
        <authorList>
            <person name="Kim K.H."/>
            <person name="Kristyanto S."/>
            <person name="Jeon C.O."/>
        </authorList>
    </citation>
    <scope>NUCLEOTIDE SEQUENCE [LARGE SCALE GENOMIC DNA]</scope>
    <source>
        <strain evidence="9 10">R6</strain>
    </source>
</reference>
<keyword evidence="5 7" id="KW-0071">Autoinducer synthesis</keyword>
<dbReference type="InterPro" id="IPR016181">
    <property type="entry name" value="Acyl_CoA_acyltransferase"/>
</dbReference>
<sequence length="219" mass="24342">MITIVEGAERERHSTLIDEMFRMRAAVFADRLEWDVIVTDGREIDRFDAEDPLYLLSLDNQTGALQGAVRLLPTTGPNMLRDVFPVLVPGGAPASPLIWESSRFAVNPAAFNACERAEANHVVNRTTIELLCGIVEVCQRAGIEHVVSVFDARMARIFRTIGCTFEVIGTPARIGRTMTYAGIFDMSEAMRERLGETGRLLTPVLATVEPRRIPHPRHA</sequence>
<dbReference type="PROSITE" id="PS00949">
    <property type="entry name" value="AUTOINDUCER_SYNTH_1"/>
    <property type="match status" value="1"/>
</dbReference>
<keyword evidence="2 7" id="KW-0673">Quorum sensing</keyword>
<dbReference type="EC" id="2.3.1.184" evidence="1 8"/>
<evidence type="ECO:0000256" key="5">
    <source>
        <dbReference type="ARBA" id="ARBA00022929"/>
    </source>
</evidence>
<dbReference type="RefSeq" id="WP_223006680.1">
    <property type="nucleotide sequence ID" value="NZ_CBDDPV010000002.1"/>
</dbReference>
<dbReference type="PANTHER" id="PTHR39322">
    <property type="entry name" value="ACYL-HOMOSERINE-LACTONE SYNTHASE"/>
    <property type="match status" value="1"/>
</dbReference>
<accession>A0ABS7RHD3</accession>
<proteinExistence type="inferred from homology"/>
<dbReference type="PROSITE" id="PS51187">
    <property type="entry name" value="AUTOINDUCER_SYNTH_2"/>
    <property type="match status" value="1"/>
</dbReference>
<evidence type="ECO:0000256" key="7">
    <source>
        <dbReference type="PROSITE-ProRule" id="PRU00533"/>
    </source>
</evidence>
<evidence type="ECO:0000256" key="3">
    <source>
        <dbReference type="ARBA" id="ARBA00022679"/>
    </source>
</evidence>
<comment type="catalytic activity">
    <reaction evidence="6 8">
        <text>a fatty acyl-[ACP] + S-adenosyl-L-methionine = an N-acyl-L-homoserine lactone + S-methyl-5'-thioadenosine + holo-[ACP] + H(+)</text>
        <dbReference type="Rhea" id="RHEA:10096"/>
        <dbReference type="Rhea" id="RHEA-COMP:9685"/>
        <dbReference type="Rhea" id="RHEA-COMP:14125"/>
        <dbReference type="ChEBI" id="CHEBI:15378"/>
        <dbReference type="ChEBI" id="CHEBI:17509"/>
        <dbReference type="ChEBI" id="CHEBI:55474"/>
        <dbReference type="ChEBI" id="CHEBI:59789"/>
        <dbReference type="ChEBI" id="CHEBI:64479"/>
        <dbReference type="ChEBI" id="CHEBI:138651"/>
        <dbReference type="EC" id="2.3.1.184"/>
    </reaction>
</comment>
<evidence type="ECO:0000256" key="1">
    <source>
        <dbReference type="ARBA" id="ARBA00012340"/>
    </source>
</evidence>
<dbReference type="InterPro" id="IPR001690">
    <property type="entry name" value="Autoind_synthase"/>
</dbReference>
<evidence type="ECO:0000313" key="9">
    <source>
        <dbReference type="EMBL" id="MBY8918875.1"/>
    </source>
</evidence>
<dbReference type="EMBL" id="JAHSQO010000008">
    <property type="protein sequence ID" value="MBY8918875.1"/>
    <property type="molecule type" value="Genomic_DNA"/>
</dbReference>
<keyword evidence="3 8" id="KW-0808">Transferase</keyword>
<dbReference type="PANTHER" id="PTHR39322:SF1">
    <property type="entry name" value="ISOVALERYL-HOMOSERINE LACTONE SYNTHASE"/>
    <property type="match status" value="1"/>
</dbReference>
<evidence type="ECO:0000256" key="8">
    <source>
        <dbReference type="RuleBase" id="RU361135"/>
    </source>
</evidence>
<comment type="caution">
    <text evidence="9">The sequence shown here is derived from an EMBL/GenBank/DDBJ whole genome shotgun (WGS) entry which is preliminary data.</text>
</comment>
<dbReference type="Gene3D" id="3.40.630.30">
    <property type="match status" value="1"/>
</dbReference>
<dbReference type="Pfam" id="PF00765">
    <property type="entry name" value="Autoind_synth"/>
    <property type="match status" value="1"/>
</dbReference>
<dbReference type="SUPFAM" id="SSF55729">
    <property type="entry name" value="Acyl-CoA N-acyltransferases (Nat)"/>
    <property type="match status" value="1"/>
</dbReference>
<evidence type="ECO:0000256" key="2">
    <source>
        <dbReference type="ARBA" id="ARBA00022654"/>
    </source>
</evidence>
<name>A0ABS7RHD3_9HYPH</name>
<protein>
    <recommendedName>
        <fullName evidence="1 8">Acyl-homoserine-lactone synthase</fullName>
        <ecNumber evidence="1 8">2.3.1.184</ecNumber>
    </recommendedName>
    <alternativeName>
        <fullName evidence="8">Autoinducer synthesis protein</fullName>
    </alternativeName>
</protein>
<evidence type="ECO:0000256" key="6">
    <source>
        <dbReference type="ARBA" id="ARBA00048576"/>
    </source>
</evidence>
<dbReference type="InterPro" id="IPR018311">
    <property type="entry name" value="Autoind_synth_CS"/>
</dbReference>
<keyword evidence="4 8" id="KW-0949">S-adenosyl-L-methionine</keyword>
<organism evidence="9 10">
    <name type="scientific">Nitratireductor rhodophyticola</name>
    <dbReference type="NCBI Taxonomy" id="2854036"/>
    <lineage>
        <taxon>Bacteria</taxon>
        <taxon>Pseudomonadati</taxon>
        <taxon>Pseudomonadota</taxon>
        <taxon>Alphaproteobacteria</taxon>
        <taxon>Hyphomicrobiales</taxon>
        <taxon>Phyllobacteriaceae</taxon>
        <taxon>Nitratireductor</taxon>
    </lineage>
</organism>
<gene>
    <name evidence="9" type="ORF">KVG22_19905</name>
</gene>
<evidence type="ECO:0000256" key="4">
    <source>
        <dbReference type="ARBA" id="ARBA00022691"/>
    </source>
</evidence>
<dbReference type="PRINTS" id="PR01549">
    <property type="entry name" value="AUTOINDCRSYN"/>
</dbReference>
<comment type="similarity">
    <text evidence="7 8">Belongs to the autoinducer synthase family.</text>
</comment>
<keyword evidence="10" id="KW-1185">Reference proteome</keyword>
<dbReference type="Proteomes" id="UP000777661">
    <property type="component" value="Unassembled WGS sequence"/>
</dbReference>
<evidence type="ECO:0000313" key="10">
    <source>
        <dbReference type="Proteomes" id="UP000777661"/>
    </source>
</evidence>